<evidence type="ECO:0000313" key="7">
    <source>
        <dbReference type="EMBL" id="SVC48173.1"/>
    </source>
</evidence>
<feature type="non-terminal residue" evidence="7">
    <location>
        <position position="1"/>
    </location>
</feature>
<evidence type="ECO:0000259" key="5">
    <source>
        <dbReference type="Pfam" id="PF00441"/>
    </source>
</evidence>
<evidence type="ECO:0000256" key="4">
    <source>
        <dbReference type="ARBA" id="ARBA00023002"/>
    </source>
</evidence>
<evidence type="ECO:0000256" key="1">
    <source>
        <dbReference type="ARBA" id="ARBA00009347"/>
    </source>
</evidence>
<evidence type="ECO:0000259" key="6">
    <source>
        <dbReference type="Pfam" id="PF02770"/>
    </source>
</evidence>
<sequence length="253" mass="27705">IDEGSHHNPFNIETLAKLEGDKWVLNGNKVFVVDGASADIILIVARTSGKNGDSNGLSVFITNKNSKGLDISKISTADSRNYANIDISNLKLDQSSLLGEKDTSGEIIEKILDLGRIAIAAEMLGNTEEAFEVTVNYLKERKQFGVTIGSFQALQHRAAKMFCEIELTRSAVLAAMHAADENSNELERLASLAKFQSGETLHLVSNEAIQMHGGIGVTDEHDIGFYLKRARVAEQLFGTCEYHQERYANISGF</sequence>
<dbReference type="EMBL" id="UINC01093614">
    <property type="protein sequence ID" value="SVC48173.1"/>
    <property type="molecule type" value="Genomic_DNA"/>
</dbReference>
<evidence type="ECO:0000256" key="2">
    <source>
        <dbReference type="ARBA" id="ARBA00022630"/>
    </source>
</evidence>
<dbReference type="Pfam" id="PF02770">
    <property type="entry name" value="Acyl-CoA_dh_M"/>
    <property type="match status" value="1"/>
</dbReference>
<gene>
    <name evidence="7" type="ORF">METZ01_LOCUS301027</name>
</gene>
<feature type="domain" description="Acyl-CoA dehydrogenase/oxidase C-terminal" evidence="5">
    <location>
        <begin position="107"/>
        <end position="246"/>
    </location>
</feature>
<protein>
    <recommendedName>
        <fullName evidence="8">Acyl-CoA dehydrogenase/oxidase C-terminal domain-containing protein</fullName>
    </recommendedName>
</protein>
<dbReference type="InterPro" id="IPR046373">
    <property type="entry name" value="Acyl-CoA_Oxase/DH_mid-dom_sf"/>
</dbReference>
<evidence type="ECO:0000256" key="3">
    <source>
        <dbReference type="ARBA" id="ARBA00022827"/>
    </source>
</evidence>
<dbReference type="Gene3D" id="2.40.110.10">
    <property type="entry name" value="Butyryl-CoA Dehydrogenase, subunit A, domain 2"/>
    <property type="match status" value="1"/>
</dbReference>
<organism evidence="7">
    <name type="scientific">marine metagenome</name>
    <dbReference type="NCBI Taxonomy" id="408172"/>
    <lineage>
        <taxon>unclassified sequences</taxon>
        <taxon>metagenomes</taxon>
        <taxon>ecological metagenomes</taxon>
    </lineage>
</organism>
<proteinExistence type="inferred from homology"/>
<dbReference type="GO" id="GO:0003995">
    <property type="term" value="F:acyl-CoA dehydrogenase activity"/>
    <property type="evidence" value="ECO:0007669"/>
    <property type="project" value="TreeGrafter"/>
</dbReference>
<dbReference type="Pfam" id="PF00441">
    <property type="entry name" value="Acyl-CoA_dh_1"/>
    <property type="match status" value="1"/>
</dbReference>
<comment type="similarity">
    <text evidence="1">Belongs to the acyl-CoA dehydrogenase family.</text>
</comment>
<dbReference type="AlphaFoldDB" id="A0A382MGQ4"/>
<evidence type="ECO:0008006" key="8">
    <source>
        <dbReference type="Google" id="ProtNLM"/>
    </source>
</evidence>
<dbReference type="SUPFAM" id="SSF56645">
    <property type="entry name" value="Acyl-CoA dehydrogenase NM domain-like"/>
    <property type="match status" value="1"/>
</dbReference>
<dbReference type="Gene3D" id="1.20.140.10">
    <property type="entry name" value="Butyryl-CoA Dehydrogenase, subunit A, domain 3"/>
    <property type="match status" value="1"/>
</dbReference>
<keyword evidence="3" id="KW-0274">FAD</keyword>
<dbReference type="PANTHER" id="PTHR43884">
    <property type="entry name" value="ACYL-COA DEHYDROGENASE"/>
    <property type="match status" value="1"/>
</dbReference>
<dbReference type="InterPro" id="IPR009100">
    <property type="entry name" value="AcylCoA_DH/oxidase_NM_dom_sf"/>
</dbReference>
<feature type="domain" description="Acyl-CoA oxidase/dehydrogenase middle" evidence="6">
    <location>
        <begin position="4"/>
        <end position="81"/>
    </location>
</feature>
<keyword evidence="2" id="KW-0285">Flavoprotein</keyword>
<dbReference type="InterPro" id="IPR009075">
    <property type="entry name" value="AcylCo_DH/oxidase_C"/>
</dbReference>
<dbReference type="InterPro" id="IPR006091">
    <property type="entry name" value="Acyl-CoA_Oxase/DH_mid-dom"/>
</dbReference>
<dbReference type="CDD" id="cd00567">
    <property type="entry name" value="ACAD"/>
    <property type="match status" value="1"/>
</dbReference>
<keyword evidence="4" id="KW-0560">Oxidoreductase</keyword>
<dbReference type="SUPFAM" id="SSF47203">
    <property type="entry name" value="Acyl-CoA dehydrogenase C-terminal domain-like"/>
    <property type="match status" value="1"/>
</dbReference>
<dbReference type="PANTHER" id="PTHR43884:SF20">
    <property type="entry name" value="ACYL-COA DEHYDROGENASE FADE28"/>
    <property type="match status" value="1"/>
</dbReference>
<reference evidence="7" key="1">
    <citation type="submission" date="2018-05" db="EMBL/GenBank/DDBJ databases">
        <authorList>
            <person name="Lanie J.A."/>
            <person name="Ng W.-L."/>
            <person name="Kazmierczak K.M."/>
            <person name="Andrzejewski T.M."/>
            <person name="Davidsen T.M."/>
            <person name="Wayne K.J."/>
            <person name="Tettelin H."/>
            <person name="Glass J.I."/>
            <person name="Rusch D."/>
            <person name="Podicherti R."/>
            <person name="Tsui H.-C.T."/>
            <person name="Winkler M.E."/>
        </authorList>
    </citation>
    <scope>NUCLEOTIDE SEQUENCE</scope>
</reference>
<dbReference type="InterPro" id="IPR036250">
    <property type="entry name" value="AcylCo_DH-like_C"/>
</dbReference>
<name>A0A382MGQ4_9ZZZZ</name>
<accession>A0A382MGQ4</accession>